<dbReference type="InterPro" id="IPR052755">
    <property type="entry name" value="Lysozyme_Inhibitor_LprI"/>
</dbReference>
<feature type="chain" id="PRO_5043717370" evidence="1">
    <location>
        <begin position="27"/>
        <end position="378"/>
    </location>
</feature>
<reference evidence="2" key="1">
    <citation type="submission" date="2024-06" db="EMBL/GenBank/DDBJ databases">
        <authorList>
            <person name="Li S."/>
        </authorList>
    </citation>
    <scope>NUCLEOTIDE SEQUENCE</scope>
    <source>
        <strain evidence="2">SR10</strain>
    </source>
</reference>
<organism evidence="2">
    <name type="scientific">Lysobacter firmicutimachus</name>
    <dbReference type="NCBI Taxonomy" id="1792846"/>
    <lineage>
        <taxon>Bacteria</taxon>
        <taxon>Pseudomonadati</taxon>
        <taxon>Pseudomonadota</taxon>
        <taxon>Gammaproteobacteria</taxon>
        <taxon>Lysobacterales</taxon>
        <taxon>Lysobacteraceae</taxon>
        <taxon>Lysobacter</taxon>
    </lineage>
</organism>
<dbReference type="RefSeq" id="WP_363796323.1">
    <property type="nucleotide sequence ID" value="NZ_CP159925.1"/>
</dbReference>
<dbReference type="PANTHER" id="PTHR37549">
    <property type="entry name" value="LIPOPROTEIN LPRI"/>
    <property type="match status" value="1"/>
</dbReference>
<keyword evidence="1" id="KW-0732">Signal</keyword>
<accession>A0AAU8MLA0</accession>
<dbReference type="GO" id="GO:0005576">
    <property type="term" value="C:extracellular region"/>
    <property type="evidence" value="ECO:0007669"/>
    <property type="project" value="TreeGrafter"/>
</dbReference>
<evidence type="ECO:0000313" key="2">
    <source>
        <dbReference type="EMBL" id="XCO73265.1"/>
    </source>
</evidence>
<feature type="signal peptide" evidence="1">
    <location>
        <begin position="1"/>
        <end position="26"/>
    </location>
</feature>
<sequence>MRLPTALLCLSLLVALPACERAAAPAADTPGTAAKTAPAATPSTAPAAAVAAAGPIHASFDCAAARSYGETAVCADAALAAKDRDLAAAWRDLSERGLLDATVRDAQRRWRSERDACTSPACVGAAYDRRLQALRDLALQPDGDAAHRLDGRFVVESVGAGADWIELRFNAVDLAMENERVIQVGDRNDPKVERAAGSIMNLQVQARSAEGKRLLAACATGCTVEGTVEQATRGEWVLTQLRDVVAGAAPSAAAAPIEVGIGDPRRAPLLAALKAVLAKDLGQPVTLRVDLLREQDGWAFASVRPRTADGKPIDFLRTRYAERQRDGVLDGDGTYALLSRRGGAWKVVQFDVGPTDVAWAAWPEEFGAPAAVVQVAAD</sequence>
<name>A0AAU8MLA0_9GAMM</name>
<evidence type="ECO:0000256" key="1">
    <source>
        <dbReference type="SAM" id="SignalP"/>
    </source>
</evidence>
<dbReference type="AlphaFoldDB" id="A0AAU8MLA0"/>
<dbReference type="PANTHER" id="PTHR37549:SF1">
    <property type="entry name" value="LIPOPROTEIN LPRI"/>
    <property type="match status" value="1"/>
</dbReference>
<dbReference type="EMBL" id="CP159925">
    <property type="protein sequence ID" value="XCO73265.1"/>
    <property type="molecule type" value="Genomic_DNA"/>
</dbReference>
<proteinExistence type="predicted"/>
<protein>
    <submittedName>
        <fullName evidence="2">Lysozyme inhibitor LprI family protein</fullName>
    </submittedName>
</protein>
<gene>
    <name evidence="2" type="ORF">ABU614_12745</name>
</gene>